<dbReference type="Proteomes" id="UP001247620">
    <property type="component" value="Unassembled WGS sequence"/>
</dbReference>
<keyword evidence="3" id="KW-1185">Reference proteome</keyword>
<dbReference type="RefSeq" id="WP_310100116.1">
    <property type="nucleotide sequence ID" value="NZ_JAVDUU010000004.1"/>
</dbReference>
<dbReference type="EMBL" id="JAVDUU010000004">
    <property type="protein sequence ID" value="MDR6944308.1"/>
    <property type="molecule type" value="Genomic_DNA"/>
</dbReference>
<keyword evidence="1" id="KW-1133">Transmembrane helix</keyword>
<organism evidence="2 3">
    <name type="scientific">Mucilaginibacter pocheonensis</name>
    <dbReference type="NCBI Taxonomy" id="398050"/>
    <lineage>
        <taxon>Bacteria</taxon>
        <taxon>Pseudomonadati</taxon>
        <taxon>Bacteroidota</taxon>
        <taxon>Sphingobacteriia</taxon>
        <taxon>Sphingobacteriales</taxon>
        <taxon>Sphingobacteriaceae</taxon>
        <taxon>Mucilaginibacter</taxon>
    </lineage>
</organism>
<evidence type="ECO:0000256" key="1">
    <source>
        <dbReference type="SAM" id="Phobius"/>
    </source>
</evidence>
<sequence length="326" mass="37147">MKRFALRLCLFIVFASVFYTITILIFGIFMPASLAKNFDDFGGLGFTRRRMNDAAKIKGVDVIIVGSSHAYRGYDPRIFKKEGLSIFNLGSSSQSPLQTKYLVDKYVKNLKPKFVIIDIYPILFGVDGLESQIDLISSGLMDKDIVKMSFEMNNIRLYNSLIFGAFNNTFHLKKQKKTEIKGDTYIPGGYVQSYERFKFKKVRFTQKINISALQLGAFKKTLAELKSQNIKYIIVQAPFSKANYNSYTNNDEIDKMFAGLGEYYNFNKVLNLPDSMYYDDSHLNQFGVNVYNAKLIDTLKKSGVLNNVARLKPAGNMKNFQASNNK</sequence>
<reference evidence="2 3" key="1">
    <citation type="submission" date="2023-07" db="EMBL/GenBank/DDBJ databases">
        <title>Sorghum-associated microbial communities from plants grown in Nebraska, USA.</title>
        <authorList>
            <person name="Schachtman D."/>
        </authorList>
    </citation>
    <scope>NUCLEOTIDE SEQUENCE [LARGE SCALE GENOMIC DNA]</scope>
    <source>
        <strain evidence="2 3">3262</strain>
    </source>
</reference>
<evidence type="ECO:0000313" key="2">
    <source>
        <dbReference type="EMBL" id="MDR6944308.1"/>
    </source>
</evidence>
<feature type="transmembrane region" description="Helical" evidence="1">
    <location>
        <begin position="7"/>
        <end position="30"/>
    </location>
</feature>
<gene>
    <name evidence="2" type="ORF">J2W55_004168</name>
</gene>
<keyword evidence="1" id="KW-0472">Membrane</keyword>
<accession>A0ABU1TFZ3</accession>
<evidence type="ECO:0008006" key="4">
    <source>
        <dbReference type="Google" id="ProtNLM"/>
    </source>
</evidence>
<keyword evidence="1" id="KW-0812">Transmembrane</keyword>
<protein>
    <recommendedName>
        <fullName evidence="4">SGNH/GDSL hydrolase family protein</fullName>
    </recommendedName>
</protein>
<comment type="caution">
    <text evidence="2">The sequence shown here is derived from an EMBL/GenBank/DDBJ whole genome shotgun (WGS) entry which is preliminary data.</text>
</comment>
<proteinExistence type="predicted"/>
<evidence type="ECO:0000313" key="3">
    <source>
        <dbReference type="Proteomes" id="UP001247620"/>
    </source>
</evidence>
<name>A0ABU1TFZ3_9SPHI</name>
<dbReference type="SUPFAM" id="SSF52266">
    <property type="entry name" value="SGNH hydrolase"/>
    <property type="match status" value="1"/>
</dbReference>